<feature type="transmembrane region" description="Helical" evidence="7">
    <location>
        <begin position="247"/>
        <end position="267"/>
    </location>
</feature>
<dbReference type="Gene3D" id="3.40.50.12790">
    <property type="entry name" value="FHIPEP family, domain 4"/>
    <property type="match status" value="1"/>
</dbReference>
<dbReference type="PIRSF" id="PIRSF005419">
    <property type="entry name" value="FlhA"/>
    <property type="match status" value="1"/>
</dbReference>
<feature type="transmembrane region" description="Helical" evidence="7">
    <location>
        <begin position="69"/>
        <end position="93"/>
    </location>
</feature>
<name>A0A6M8U9S5_9GAMM</name>
<dbReference type="PRINTS" id="PR00949">
    <property type="entry name" value="TYPE3IMAPROT"/>
</dbReference>
<protein>
    <submittedName>
        <fullName evidence="8">Flagellar biosynthesis protein FlhA</fullName>
    </submittedName>
</protein>
<feature type="transmembrane region" description="Helical" evidence="7">
    <location>
        <begin position="38"/>
        <end position="57"/>
    </location>
</feature>
<gene>
    <name evidence="8" type="ORF">PMPD1_0629</name>
</gene>
<evidence type="ECO:0000256" key="4">
    <source>
        <dbReference type="ARBA" id="ARBA00022692"/>
    </source>
</evidence>
<evidence type="ECO:0000256" key="2">
    <source>
        <dbReference type="ARBA" id="ARBA00008835"/>
    </source>
</evidence>
<feature type="transmembrane region" description="Helical" evidence="7">
    <location>
        <begin position="113"/>
        <end position="136"/>
    </location>
</feature>
<comment type="subcellular location">
    <subcellularLocation>
        <location evidence="1">Cell membrane</location>
        <topology evidence="1">Multi-pass membrane protein</topology>
    </subcellularLocation>
</comment>
<feature type="transmembrane region" description="Helical" evidence="7">
    <location>
        <begin position="288"/>
        <end position="321"/>
    </location>
</feature>
<feature type="transmembrane region" description="Helical" evidence="7">
    <location>
        <begin position="12"/>
        <end position="32"/>
    </location>
</feature>
<dbReference type="Proteomes" id="UP000505325">
    <property type="component" value="Chromosome"/>
</dbReference>
<dbReference type="AlphaFoldDB" id="A0A6M8U9S5"/>
<keyword evidence="8" id="KW-0966">Cell projection</keyword>
<dbReference type="PROSITE" id="PS00994">
    <property type="entry name" value="FHIPEP"/>
    <property type="match status" value="1"/>
</dbReference>
<dbReference type="Pfam" id="PF00771">
    <property type="entry name" value="FHIPEP"/>
    <property type="match status" value="1"/>
</dbReference>
<keyword evidence="4 7" id="KW-0812">Transmembrane</keyword>
<keyword evidence="3" id="KW-1003">Cell membrane</keyword>
<dbReference type="RefSeq" id="WP_173632675.1">
    <property type="nucleotide sequence ID" value="NZ_CP054212.1"/>
</dbReference>
<keyword evidence="9" id="KW-1185">Reference proteome</keyword>
<dbReference type="GO" id="GO:0009306">
    <property type="term" value="P:protein secretion"/>
    <property type="evidence" value="ECO:0007669"/>
    <property type="project" value="InterPro"/>
</dbReference>
<comment type="similarity">
    <text evidence="2">Belongs to the FHIPEP (flagella/HR/invasion proteins export pore) family.</text>
</comment>
<dbReference type="PANTHER" id="PTHR30161:SF1">
    <property type="entry name" value="FLAGELLAR BIOSYNTHESIS PROTEIN FLHA-RELATED"/>
    <property type="match status" value="1"/>
</dbReference>
<keyword evidence="5 7" id="KW-1133">Transmembrane helix</keyword>
<accession>A0A6M8U9S5</accession>
<dbReference type="InterPro" id="IPR042194">
    <property type="entry name" value="FHIPEP_1"/>
</dbReference>
<dbReference type="InterPro" id="IPR042193">
    <property type="entry name" value="FHIPEP_3"/>
</dbReference>
<dbReference type="GO" id="GO:0005886">
    <property type="term" value="C:plasma membrane"/>
    <property type="evidence" value="ECO:0007669"/>
    <property type="project" value="UniProtKB-SubCell"/>
</dbReference>
<dbReference type="Gene3D" id="1.10.8.540">
    <property type="entry name" value="FHIPEP family, domain 3"/>
    <property type="match status" value="1"/>
</dbReference>
<dbReference type="InterPro" id="IPR025505">
    <property type="entry name" value="FHIPEP_CS"/>
</dbReference>
<evidence type="ECO:0000313" key="8">
    <source>
        <dbReference type="EMBL" id="QKJ85601.1"/>
    </source>
</evidence>
<keyword evidence="6 7" id="KW-0472">Membrane</keyword>
<evidence type="ECO:0000256" key="1">
    <source>
        <dbReference type="ARBA" id="ARBA00004651"/>
    </source>
</evidence>
<reference evidence="8 9" key="1">
    <citation type="submission" date="2020-06" db="EMBL/GenBank/DDBJ databases">
        <title>Genome sequence of Paramixta manurensis strain PD-1.</title>
        <authorList>
            <person name="Lee C.W."/>
            <person name="Kim J."/>
        </authorList>
    </citation>
    <scope>NUCLEOTIDE SEQUENCE [LARGE SCALE GENOMIC DNA]</scope>
    <source>
        <strain evidence="8 9">PD-1</strain>
    </source>
</reference>
<evidence type="ECO:0000313" key="9">
    <source>
        <dbReference type="Proteomes" id="UP000505325"/>
    </source>
</evidence>
<dbReference type="InterPro" id="IPR001712">
    <property type="entry name" value="T3SS_FHIPEP"/>
</dbReference>
<dbReference type="EMBL" id="CP054212">
    <property type="protein sequence ID" value="QKJ85601.1"/>
    <property type="molecule type" value="Genomic_DNA"/>
</dbReference>
<dbReference type="KEGG" id="pmak:PMPD1_0629"/>
<proteinExistence type="inferred from homology"/>
<dbReference type="GO" id="GO:0044780">
    <property type="term" value="P:bacterial-type flagellum assembly"/>
    <property type="evidence" value="ECO:0007669"/>
    <property type="project" value="TreeGrafter"/>
</dbReference>
<dbReference type="InterPro" id="IPR042196">
    <property type="entry name" value="FHIPEP_4"/>
</dbReference>
<dbReference type="PANTHER" id="PTHR30161">
    <property type="entry name" value="FLAGELLAR EXPORT PROTEIN, MEMBRANE FLHA SUBUNIT-RELATED"/>
    <property type="match status" value="1"/>
</dbReference>
<evidence type="ECO:0000256" key="3">
    <source>
        <dbReference type="ARBA" id="ARBA00022475"/>
    </source>
</evidence>
<keyword evidence="8" id="KW-0282">Flagellum</keyword>
<keyword evidence="8" id="KW-0969">Cilium</keyword>
<evidence type="ECO:0000256" key="6">
    <source>
        <dbReference type="ARBA" id="ARBA00023136"/>
    </source>
</evidence>
<dbReference type="Gene3D" id="3.40.30.60">
    <property type="entry name" value="FHIPEP family, domain 1"/>
    <property type="match status" value="1"/>
</dbReference>
<evidence type="ECO:0000256" key="7">
    <source>
        <dbReference type="SAM" id="Phobius"/>
    </source>
</evidence>
<sequence length="699" mass="75732">MATPKLTGRLAALRKLNIGVPILLLSMLAMVILPLSPLLLDLLFTFNIVLAVIVLLVSVNSKRPLDFALFPTILLITTLMRLCLNVASTRVVLLNGHQGAGAAGQVIEAFGQVVIGGNFVVGFVVFVILMIINFVVVTKGAERISEVSARFTLDALPGKQMAIDADLNAGLINQEQARTRRKEVASEADFYGAMDGASKFVRGDAIAGIMILAINVIGGICIGIFKYNLDVSHAFEVYVLLTIGDGLVAQIPSLLLATAAAIIVTRVSDGGEMSADIKRQLLSRPGTLYTAAMVMFVLAIVPGMPHLVFFIFTGLLAFTAWRQSKQVKDAEPVTDMAAIADVLGENDEHPVSWQSIPVIEPIGLNLGYKLVTLVDKAKGSPLTQRMRGVRQVVSETSGVLLPEICIRENFRLKPAQYAIHINGIRSATGEVHADRLMAIATAEQYGEIEGVIDIDPAWGLPVVWISPEHKARALNLGYQVVDCASVVATHVNKVARESLPDLFNYDDITQLNERLAQLAPKLAEDLNNALNFSQLLRVYRLLLIEQVSLKDIVTIATTLLESAAVTKDPLLLASDVRYALRRAIVAALVQEKKRLSAFTLENGLENLLLGALNQAQQAGKVALDSFPVDPNILTQLQTNMPVIFENLKAQNLTPVLLVAPQLRPLLARYGRLFASGLHILSYNEVPDEIELKVVGQLGA</sequence>
<evidence type="ECO:0000256" key="5">
    <source>
        <dbReference type="ARBA" id="ARBA00022989"/>
    </source>
</evidence>
<feature type="transmembrane region" description="Helical" evidence="7">
    <location>
        <begin position="205"/>
        <end position="227"/>
    </location>
</feature>
<organism evidence="8 9">
    <name type="scientific">Paramixta manurensis</name>
    <dbReference type="NCBI Taxonomy" id="2740817"/>
    <lineage>
        <taxon>Bacteria</taxon>
        <taxon>Pseudomonadati</taxon>
        <taxon>Pseudomonadota</taxon>
        <taxon>Gammaproteobacteria</taxon>
        <taxon>Enterobacterales</taxon>
        <taxon>Erwiniaceae</taxon>
        <taxon>Paramixta</taxon>
    </lineage>
</organism>